<proteinExistence type="predicted"/>
<dbReference type="InterPro" id="IPR045584">
    <property type="entry name" value="Pilin-like"/>
</dbReference>
<evidence type="ECO:0008006" key="4">
    <source>
        <dbReference type="Google" id="ProtNLM"/>
    </source>
</evidence>
<dbReference type="KEGG" id="kle:AO703_17070"/>
<dbReference type="RefSeq" id="WP_062741837.1">
    <property type="nucleotide sequence ID" value="NZ_CP012871.1"/>
</dbReference>
<gene>
    <name evidence="2" type="ORF">AO703_17070</name>
</gene>
<protein>
    <recommendedName>
        <fullName evidence="4">Prepilin peptidase dependent protein A</fullName>
    </recommendedName>
</protein>
<dbReference type="NCBIfam" id="NF007800">
    <property type="entry name" value="PRK10506.1"/>
    <property type="match status" value="1"/>
</dbReference>
<name>A0A806X779_9ENTR</name>
<comment type="subcellular location">
    <subcellularLocation>
        <location evidence="1">Membrane</location>
    </subcellularLocation>
</comment>
<reference evidence="3" key="1">
    <citation type="submission" date="2015-10" db="EMBL/GenBank/DDBJ databases">
        <title>Complete Genome Sequencing of Klebsiella sp. strain G5.</title>
        <authorList>
            <person name="Chan K.-G."/>
            <person name="Chen J.-W."/>
        </authorList>
    </citation>
    <scope>NUCLEOTIDE SEQUENCE [LARGE SCALE GENOMIC DNA]</scope>
    <source>
        <strain evidence="3">G5</strain>
    </source>
</reference>
<dbReference type="AlphaFoldDB" id="A0A806X779"/>
<dbReference type="Proteomes" id="UP000069162">
    <property type="component" value="Chromosome"/>
</dbReference>
<accession>A0A806X779</accession>
<evidence type="ECO:0000313" key="2">
    <source>
        <dbReference type="EMBL" id="ALR77926.1"/>
    </source>
</evidence>
<dbReference type="SUPFAM" id="SSF54523">
    <property type="entry name" value="Pili subunits"/>
    <property type="match status" value="1"/>
</dbReference>
<evidence type="ECO:0000313" key="3">
    <source>
        <dbReference type="Proteomes" id="UP000069162"/>
    </source>
</evidence>
<dbReference type="EMBL" id="CP012871">
    <property type="protein sequence ID" value="ALR77926.1"/>
    <property type="molecule type" value="Genomic_DNA"/>
</dbReference>
<dbReference type="GO" id="GO:0016020">
    <property type="term" value="C:membrane"/>
    <property type="evidence" value="ECO:0007669"/>
    <property type="project" value="UniProtKB-SubCell"/>
</dbReference>
<evidence type="ECO:0000256" key="1">
    <source>
        <dbReference type="ARBA" id="ARBA00004370"/>
    </source>
</evidence>
<sequence length="155" mass="17401">MNKEQGYTLTETLLAVALLVILGATGSYGWQAWQQQQRLLQSVYQVRDFLLWLRADANAYRRSRTLRLQQTASAWCLVATFREVEGCPADVFVLRPGWPEVAVTDITPTLGFYGLRNTAWPGHIQLQSPAGSWSVIVSSWGRVRICEKAGDKTCP</sequence>
<organism evidence="2 3">
    <name type="scientific">[Enterobacter] lignolyticus</name>
    <dbReference type="NCBI Taxonomy" id="1334193"/>
    <lineage>
        <taxon>Bacteria</taxon>
        <taxon>Pseudomonadati</taxon>
        <taxon>Pseudomonadota</taxon>
        <taxon>Gammaproteobacteria</taxon>
        <taxon>Enterobacterales</taxon>
        <taxon>Enterobacteriaceae</taxon>
        <taxon>Pluralibacter</taxon>
    </lineage>
</organism>
<dbReference type="OrthoDB" id="6241267at2"/>